<evidence type="ECO:0000256" key="6">
    <source>
        <dbReference type="SAM" id="MobiDB-lite"/>
    </source>
</evidence>
<keyword evidence="3 7" id="KW-0812">Transmembrane</keyword>
<sequence length="339" mass="37859">MRTPATDKTHTRKPWQYWLKRGVTLFFFILIPVLLFWLLRNVDWPTVVATLRSYSPLTLLAGVGITAASFMVFSSYDLLGKAYTGHKLPAKHVLPLAFVCYAFNLNLGAWVGGVVLRYRLYSQLGLGVGTVTRILSLSLITNWLGYMLLAGTVFSLRLVPFPVNWQIGTMGLQLIGFGLLAAASVYLAACRFSKRRAWKWRHHEIILPTLRLALIQTLLGAVNWSLMAALIYLLLPEDVFYPNILGILLISSIAGAVTHIPAGLGVLEAVFIALLQHQVPTTDILAALIGYRAIYFLLPLAVACIVYLRLERKAKKRQHVDSKAEITNSEDRERAKKNS</sequence>
<keyword evidence="2" id="KW-1003">Cell membrane</keyword>
<keyword evidence="9" id="KW-1185">Reference proteome</keyword>
<evidence type="ECO:0000256" key="1">
    <source>
        <dbReference type="ARBA" id="ARBA00004651"/>
    </source>
</evidence>
<name>A0A7X3H3Q2_9GAMM</name>
<dbReference type="AlphaFoldDB" id="A0A7X3H3Q2"/>
<evidence type="ECO:0000313" key="8">
    <source>
        <dbReference type="EMBL" id="MWJ29063.1"/>
    </source>
</evidence>
<accession>A0A7X3H3Q2</accession>
<evidence type="ECO:0000256" key="4">
    <source>
        <dbReference type="ARBA" id="ARBA00022989"/>
    </source>
</evidence>
<comment type="subcellular location">
    <subcellularLocation>
        <location evidence="1">Cell membrane</location>
        <topology evidence="1">Multi-pass membrane protein</topology>
    </subcellularLocation>
</comment>
<dbReference type="Proteomes" id="UP000437638">
    <property type="component" value="Unassembled WGS sequence"/>
</dbReference>
<dbReference type="EMBL" id="WTKP01000009">
    <property type="protein sequence ID" value="MWJ29063.1"/>
    <property type="molecule type" value="Genomic_DNA"/>
</dbReference>
<organism evidence="8 9">
    <name type="scientific">Vreelandella zhuhanensis</name>
    <dbReference type="NCBI Taxonomy" id="2684210"/>
    <lineage>
        <taxon>Bacteria</taxon>
        <taxon>Pseudomonadati</taxon>
        <taxon>Pseudomonadota</taxon>
        <taxon>Gammaproteobacteria</taxon>
        <taxon>Oceanospirillales</taxon>
        <taxon>Halomonadaceae</taxon>
        <taxon>Vreelandella</taxon>
    </lineage>
</organism>
<comment type="caution">
    <text evidence="8">The sequence shown here is derived from an EMBL/GenBank/DDBJ whole genome shotgun (WGS) entry which is preliminary data.</text>
</comment>
<feature type="transmembrane region" description="Helical" evidence="7">
    <location>
        <begin position="167"/>
        <end position="189"/>
    </location>
</feature>
<feature type="transmembrane region" description="Helical" evidence="7">
    <location>
        <begin position="59"/>
        <end position="80"/>
    </location>
</feature>
<dbReference type="GO" id="GO:0005886">
    <property type="term" value="C:plasma membrane"/>
    <property type="evidence" value="ECO:0007669"/>
    <property type="project" value="UniProtKB-SubCell"/>
</dbReference>
<evidence type="ECO:0000313" key="9">
    <source>
        <dbReference type="Proteomes" id="UP000437638"/>
    </source>
</evidence>
<feature type="transmembrane region" description="Helical" evidence="7">
    <location>
        <begin position="285"/>
        <end position="308"/>
    </location>
</feature>
<gene>
    <name evidence="8" type="ORF">GPM19_12780</name>
</gene>
<evidence type="ECO:0000256" key="3">
    <source>
        <dbReference type="ARBA" id="ARBA00022692"/>
    </source>
</evidence>
<proteinExistence type="predicted"/>
<dbReference type="PANTHER" id="PTHR39087">
    <property type="entry name" value="UPF0104 MEMBRANE PROTEIN MJ1595"/>
    <property type="match status" value="1"/>
</dbReference>
<evidence type="ECO:0000256" key="2">
    <source>
        <dbReference type="ARBA" id="ARBA00022475"/>
    </source>
</evidence>
<keyword evidence="4 7" id="KW-1133">Transmembrane helix</keyword>
<dbReference type="Pfam" id="PF03706">
    <property type="entry name" value="LPG_synthase_TM"/>
    <property type="match status" value="1"/>
</dbReference>
<dbReference type="InterPro" id="IPR022791">
    <property type="entry name" value="L-PG_synthase/AglD"/>
</dbReference>
<evidence type="ECO:0000256" key="5">
    <source>
        <dbReference type="ARBA" id="ARBA00023136"/>
    </source>
</evidence>
<protein>
    <submittedName>
        <fullName evidence="8">UPF0104 family protein</fullName>
    </submittedName>
</protein>
<feature type="transmembrane region" description="Helical" evidence="7">
    <location>
        <begin position="143"/>
        <end position="161"/>
    </location>
</feature>
<feature type="transmembrane region" description="Helical" evidence="7">
    <location>
        <begin position="210"/>
        <end position="234"/>
    </location>
</feature>
<feature type="transmembrane region" description="Helical" evidence="7">
    <location>
        <begin position="21"/>
        <end position="39"/>
    </location>
</feature>
<keyword evidence="5 7" id="KW-0472">Membrane</keyword>
<dbReference type="RefSeq" id="WP_160419407.1">
    <property type="nucleotide sequence ID" value="NZ_WTKP01000009.1"/>
</dbReference>
<feature type="region of interest" description="Disordered" evidence="6">
    <location>
        <begin position="319"/>
        <end position="339"/>
    </location>
</feature>
<reference evidence="8 9" key="1">
    <citation type="submission" date="2019-12" db="EMBL/GenBank/DDBJ databases">
        <title>Halomonas rutogse sp. nov. isolated from two lakes on Tibetan Plateau.</title>
        <authorList>
            <person name="Gao P."/>
        </authorList>
    </citation>
    <scope>NUCLEOTIDE SEQUENCE [LARGE SCALE GENOMIC DNA]</scope>
    <source>
        <strain evidence="8 9">ZH2S</strain>
    </source>
</reference>
<feature type="transmembrane region" description="Helical" evidence="7">
    <location>
        <begin position="240"/>
        <end position="257"/>
    </location>
</feature>
<feature type="transmembrane region" description="Helical" evidence="7">
    <location>
        <begin position="92"/>
        <end position="112"/>
    </location>
</feature>
<dbReference type="PANTHER" id="PTHR39087:SF2">
    <property type="entry name" value="UPF0104 MEMBRANE PROTEIN MJ1595"/>
    <property type="match status" value="1"/>
</dbReference>
<evidence type="ECO:0000256" key="7">
    <source>
        <dbReference type="SAM" id="Phobius"/>
    </source>
</evidence>